<feature type="transmembrane region" description="Helical" evidence="9">
    <location>
        <begin position="695"/>
        <end position="714"/>
    </location>
</feature>
<keyword evidence="3" id="KW-0328">Glycosyltransferase</keyword>
<organism evidence="11 12">
    <name type="scientific">Chondromyces apiculatus DSM 436</name>
    <dbReference type="NCBI Taxonomy" id="1192034"/>
    <lineage>
        <taxon>Bacteria</taxon>
        <taxon>Pseudomonadati</taxon>
        <taxon>Myxococcota</taxon>
        <taxon>Polyangia</taxon>
        <taxon>Polyangiales</taxon>
        <taxon>Polyangiaceae</taxon>
        <taxon>Chondromyces</taxon>
    </lineage>
</organism>
<evidence type="ECO:0000256" key="9">
    <source>
        <dbReference type="SAM" id="Phobius"/>
    </source>
</evidence>
<keyword evidence="6 9" id="KW-1133">Transmembrane helix</keyword>
<dbReference type="InterPro" id="IPR050297">
    <property type="entry name" value="LipidA_mod_glycosyltrf_83"/>
</dbReference>
<dbReference type="PANTHER" id="PTHR33908:SF3">
    <property type="entry name" value="UNDECAPRENYL PHOSPHATE-ALPHA-4-AMINO-4-DEOXY-L-ARABINOSE ARABINOSYL TRANSFERASE"/>
    <property type="match status" value="1"/>
</dbReference>
<dbReference type="EMBL" id="ASRX01000022">
    <property type="protein sequence ID" value="EYF05570.1"/>
    <property type="molecule type" value="Genomic_DNA"/>
</dbReference>
<evidence type="ECO:0000256" key="5">
    <source>
        <dbReference type="ARBA" id="ARBA00022692"/>
    </source>
</evidence>
<feature type="transmembrane region" description="Helical" evidence="9">
    <location>
        <begin position="586"/>
        <end position="606"/>
    </location>
</feature>
<feature type="transmembrane region" description="Helical" evidence="9">
    <location>
        <begin position="544"/>
        <end position="574"/>
    </location>
</feature>
<feature type="compositionally biased region" description="Low complexity" evidence="8">
    <location>
        <begin position="52"/>
        <end position="70"/>
    </location>
</feature>
<evidence type="ECO:0000256" key="6">
    <source>
        <dbReference type="ARBA" id="ARBA00022989"/>
    </source>
</evidence>
<feature type="transmembrane region" description="Helical" evidence="9">
    <location>
        <begin position="514"/>
        <end position="532"/>
    </location>
</feature>
<dbReference type="eggNOG" id="COG1807">
    <property type="taxonomic scope" value="Bacteria"/>
</dbReference>
<keyword evidence="7 9" id="KW-0472">Membrane</keyword>
<feature type="transmembrane region" description="Helical" evidence="9">
    <location>
        <begin position="806"/>
        <end position="824"/>
    </location>
</feature>
<feature type="transmembrane region" description="Helical" evidence="9">
    <location>
        <begin position="642"/>
        <end position="662"/>
    </location>
</feature>
<keyword evidence="12" id="KW-1185">Reference proteome</keyword>
<feature type="transmembrane region" description="Helical" evidence="9">
    <location>
        <begin position="443"/>
        <end position="465"/>
    </location>
</feature>
<keyword evidence="2" id="KW-1003">Cell membrane</keyword>
<reference evidence="11 12" key="1">
    <citation type="submission" date="2013-05" db="EMBL/GenBank/DDBJ databases">
        <title>Genome assembly of Chondromyces apiculatus DSM 436.</title>
        <authorList>
            <person name="Sharma G."/>
            <person name="Khatri I."/>
            <person name="Kaur C."/>
            <person name="Mayilraj S."/>
            <person name="Subramanian S."/>
        </authorList>
    </citation>
    <scope>NUCLEOTIDE SEQUENCE [LARGE SCALE GENOMIC DNA]</scope>
    <source>
        <strain evidence="11 12">DSM 436</strain>
    </source>
</reference>
<name>A0A017T9U5_9BACT</name>
<feature type="transmembrane region" description="Helical" evidence="9">
    <location>
        <begin position="120"/>
        <end position="139"/>
    </location>
</feature>
<dbReference type="Pfam" id="PF13231">
    <property type="entry name" value="PMT_2"/>
    <property type="match status" value="1"/>
</dbReference>
<evidence type="ECO:0000256" key="4">
    <source>
        <dbReference type="ARBA" id="ARBA00022679"/>
    </source>
</evidence>
<evidence type="ECO:0000313" key="11">
    <source>
        <dbReference type="EMBL" id="EYF05570.1"/>
    </source>
</evidence>
<evidence type="ECO:0000259" key="10">
    <source>
        <dbReference type="Pfam" id="PF13231"/>
    </source>
</evidence>
<dbReference type="PANTHER" id="PTHR33908">
    <property type="entry name" value="MANNOSYLTRANSFERASE YKCB-RELATED"/>
    <property type="match status" value="1"/>
</dbReference>
<comment type="caution">
    <text evidence="11">The sequence shown here is derived from an EMBL/GenBank/DDBJ whole genome shotgun (WGS) entry which is preliminary data.</text>
</comment>
<dbReference type="OrthoDB" id="9775035at2"/>
<dbReference type="GO" id="GO:0005886">
    <property type="term" value="C:plasma membrane"/>
    <property type="evidence" value="ECO:0007669"/>
    <property type="project" value="UniProtKB-SubCell"/>
</dbReference>
<dbReference type="Proteomes" id="UP000019678">
    <property type="component" value="Unassembled WGS sequence"/>
</dbReference>
<keyword evidence="4" id="KW-0808">Transferase</keyword>
<protein>
    <recommendedName>
        <fullName evidence="10">Glycosyltransferase RgtA/B/C/D-like domain-containing protein</fullName>
    </recommendedName>
</protein>
<dbReference type="InterPro" id="IPR038731">
    <property type="entry name" value="RgtA/B/C-like"/>
</dbReference>
<evidence type="ECO:0000256" key="8">
    <source>
        <dbReference type="SAM" id="MobiDB-lite"/>
    </source>
</evidence>
<feature type="compositionally biased region" description="Basic and acidic residues" evidence="8">
    <location>
        <begin position="1"/>
        <end position="15"/>
    </location>
</feature>
<accession>A0A017T9U5</accession>
<feature type="transmembrane region" description="Helical" evidence="9">
    <location>
        <begin position="406"/>
        <end position="423"/>
    </location>
</feature>
<comment type="subcellular location">
    <subcellularLocation>
        <location evidence="1">Cell membrane</location>
        <topology evidence="1">Multi-pass membrane protein</topology>
    </subcellularLocation>
</comment>
<evidence type="ECO:0000256" key="1">
    <source>
        <dbReference type="ARBA" id="ARBA00004651"/>
    </source>
</evidence>
<feature type="transmembrane region" description="Helical" evidence="9">
    <location>
        <begin position="374"/>
        <end position="394"/>
    </location>
</feature>
<proteinExistence type="predicted"/>
<gene>
    <name evidence="11" type="ORF">CAP_3118</name>
</gene>
<feature type="transmembrane region" description="Helical" evidence="9">
    <location>
        <begin position="350"/>
        <end position="368"/>
    </location>
</feature>
<evidence type="ECO:0000256" key="7">
    <source>
        <dbReference type="ARBA" id="ARBA00023136"/>
    </source>
</evidence>
<keyword evidence="5 9" id="KW-0812">Transmembrane</keyword>
<feature type="compositionally biased region" description="Basic and acidic residues" evidence="8">
    <location>
        <begin position="40"/>
        <end position="51"/>
    </location>
</feature>
<evidence type="ECO:0000313" key="12">
    <source>
        <dbReference type="Proteomes" id="UP000019678"/>
    </source>
</evidence>
<sequence>MSDPPRRSDPEEDHPAPGADAPGEPRPDAERAGAPGEPQHLAESEASHLAESEASPLTESEASHLAESAAPPLTESAAPPPGEPRLIPLGNPLRWRGLAPLGVGSLLTFCIMALKPQLAWGVPVGALGIAIATFGILDLLGTFDDPDHRVAARRPLKSLLGPLAVLAASVTVLVLLLRASVAGHLAPGFQAGPHRSSALLIPAAFLAVVVAAYRLAARLGIFDTAPGDTPAADPTGSSANARADARGAPRPLLRRHGFWLVVAVTVLYLPMLGSHSLSDPWETHYGEVAREILARNDWISLWWAQDGWFWSKPVLIFWIQALGMSTLGVRFQPGAMLSAAAEGRDPWPEWAVRFPIFLLTLVATYLLYKAVARIWGRRAGLLGALALTTMPQWFLVSHQTMTDMPFVATMSAAMALFLLGIHTRDTDEVRLYQLDAGPLRLRLSAYHLVLGVIVACALPQILYLLSRNLEIRPSPLVFKIHGDVFSAGSPGNCMLPGNDACRASDPVIRGLQPALQALVWAQTLAILLYVSWGERRVQRLLFLAAWFFAALSTMAKGPAGAGLPVLCALVYVAVSGRYRDLLKMEIPAGLLLLASFALPWFVAMYARHGQPFTDRLLFHDMYKRAFTHVHDTNDGDDVSFRFYLWQLGYAMFPWTGLVPVALTRWLRLRERTADETKGLINATSSDDAETTQSDAAVFLAMWFFFAFALFSLMLTKFHHYILPALPPAAMLTGVLLDDALTRVKGRAADMDRVLLGAAAVGGAILVALVGRDLAMVREGQPSQGRLLHLFTYNYKRVWPATLDFSTALWVFTAAAAALTLLLAIARTRRVFVWALTGLAVAFTAWAIDVYFVRTSPHWGQRETMLAYVKANHEIQGPIAAYQMNWKGENFYTGNHIPAFVSSGKRFQEYVNGQKREGVKTFYFVTEHSRVNSLSNELGGPHLDRLTTPELNNKFLLVRAQFD</sequence>
<feature type="transmembrane region" description="Helical" evidence="9">
    <location>
        <begin position="159"/>
        <end position="177"/>
    </location>
</feature>
<dbReference type="GO" id="GO:0016763">
    <property type="term" value="F:pentosyltransferase activity"/>
    <property type="evidence" value="ECO:0007669"/>
    <property type="project" value="TreeGrafter"/>
</dbReference>
<feature type="transmembrane region" description="Helical" evidence="9">
    <location>
        <begin position="197"/>
        <end position="216"/>
    </location>
</feature>
<dbReference type="AlphaFoldDB" id="A0A017T9U5"/>
<dbReference type="RefSeq" id="WP_052375376.1">
    <property type="nucleotide sequence ID" value="NZ_ASRX01000022.1"/>
</dbReference>
<feature type="transmembrane region" description="Helical" evidence="9">
    <location>
        <begin position="831"/>
        <end position="852"/>
    </location>
</feature>
<dbReference type="GO" id="GO:0010041">
    <property type="term" value="P:response to iron(III) ion"/>
    <property type="evidence" value="ECO:0007669"/>
    <property type="project" value="TreeGrafter"/>
</dbReference>
<feature type="domain" description="Glycosyltransferase RgtA/B/C/D-like" evidence="10">
    <location>
        <begin position="349"/>
        <end position="424"/>
    </location>
</feature>
<dbReference type="STRING" id="1192034.CAP_3118"/>
<evidence type="ECO:0000256" key="3">
    <source>
        <dbReference type="ARBA" id="ARBA00022676"/>
    </source>
</evidence>
<feature type="transmembrane region" description="Helical" evidence="9">
    <location>
        <begin position="256"/>
        <end position="273"/>
    </location>
</feature>
<dbReference type="GO" id="GO:0009103">
    <property type="term" value="P:lipopolysaccharide biosynthetic process"/>
    <property type="evidence" value="ECO:0007669"/>
    <property type="project" value="UniProtKB-ARBA"/>
</dbReference>
<evidence type="ECO:0000256" key="2">
    <source>
        <dbReference type="ARBA" id="ARBA00022475"/>
    </source>
</evidence>
<feature type="region of interest" description="Disordered" evidence="8">
    <location>
        <begin position="1"/>
        <end position="85"/>
    </location>
</feature>
<feature type="transmembrane region" description="Helical" evidence="9">
    <location>
        <begin position="752"/>
        <end position="770"/>
    </location>
</feature>